<accession>A0AAN6TNQ9</accession>
<proteinExistence type="predicted"/>
<gene>
    <name evidence="2" type="ORF">N656DRAFT_32147</name>
</gene>
<keyword evidence="3" id="KW-1185">Reference proteome</keyword>
<evidence type="ECO:0000313" key="3">
    <source>
        <dbReference type="Proteomes" id="UP001302812"/>
    </source>
</evidence>
<name>A0AAN6TNQ9_9PEZI</name>
<protein>
    <submittedName>
        <fullName evidence="2">Uncharacterized protein</fullName>
    </submittedName>
</protein>
<dbReference type="RefSeq" id="XP_064674925.1">
    <property type="nucleotide sequence ID" value="XM_064809236.1"/>
</dbReference>
<feature type="region of interest" description="Disordered" evidence="1">
    <location>
        <begin position="64"/>
        <end position="83"/>
    </location>
</feature>
<evidence type="ECO:0000256" key="1">
    <source>
        <dbReference type="SAM" id="MobiDB-lite"/>
    </source>
</evidence>
<dbReference type="Proteomes" id="UP001302812">
    <property type="component" value="Unassembled WGS sequence"/>
</dbReference>
<comment type="caution">
    <text evidence="2">The sequence shown here is derived from an EMBL/GenBank/DDBJ whole genome shotgun (WGS) entry which is preliminary data.</text>
</comment>
<dbReference type="GeneID" id="89933359"/>
<dbReference type="AlphaFoldDB" id="A0AAN6TNQ9"/>
<evidence type="ECO:0000313" key="2">
    <source>
        <dbReference type="EMBL" id="KAK4117355.1"/>
    </source>
</evidence>
<dbReference type="EMBL" id="MU853332">
    <property type="protein sequence ID" value="KAK4117355.1"/>
    <property type="molecule type" value="Genomic_DNA"/>
</dbReference>
<organism evidence="2 3">
    <name type="scientific">Canariomyces notabilis</name>
    <dbReference type="NCBI Taxonomy" id="2074819"/>
    <lineage>
        <taxon>Eukaryota</taxon>
        <taxon>Fungi</taxon>
        <taxon>Dikarya</taxon>
        <taxon>Ascomycota</taxon>
        <taxon>Pezizomycotina</taxon>
        <taxon>Sordariomycetes</taxon>
        <taxon>Sordariomycetidae</taxon>
        <taxon>Sordariales</taxon>
        <taxon>Chaetomiaceae</taxon>
        <taxon>Canariomyces</taxon>
    </lineage>
</organism>
<sequence length="121" mass="13070">MVLVLAPPVMSEVPLSSVLTPLAMTLSLLANSAQRLILLTTTPGAFHVNVFEFNCPRRKMARRVFPSKSPSNPDMKVTLSPPPPLAVPSSSAVAVNQHLPANIRIAVGWQLDSNPNHRTVE</sequence>
<reference evidence="2" key="1">
    <citation type="journal article" date="2023" name="Mol. Phylogenet. Evol.">
        <title>Genome-scale phylogeny and comparative genomics of the fungal order Sordariales.</title>
        <authorList>
            <person name="Hensen N."/>
            <person name="Bonometti L."/>
            <person name="Westerberg I."/>
            <person name="Brannstrom I.O."/>
            <person name="Guillou S."/>
            <person name="Cros-Aarteil S."/>
            <person name="Calhoun S."/>
            <person name="Haridas S."/>
            <person name="Kuo A."/>
            <person name="Mondo S."/>
            <person name="Pangilinan J."/>
            <person name="Riley R."/>
            <person name="LaButti K."/>
            <person name="Andreopoulos B."/>
            <person name="Lipzen A."/>
            <person name="Chen C."/>
            <person name="Yan M."/>
            <person name="Daum C."/>
            <person name="Ng V."/>
            <person name="Clum A."/>
            <person name="Steindorff A."/>
            <person name="Ohm R.A."/>
            <person name="Martin F."/>
            <person name="Silar P."/>
            <person name="Natvig D.O."/>
            <person name="Lalanne C."/>
            <person name="Gautier V."/>
            <person name="Ament-Velasquez S.L."/>
            <person name="Kruys A."/>
            <person name="Hutchinson M.I."/>
            <person name="Powell A.J."/>
            <person name="Barry K."/>
            <person name="Miller A.N."/>
            <person name="Grigoriev I.V."/>
            <person name="Debuchy R."/>
            <person name="Gladieux P."/>
            <person name="Hiltunen Thoren M."/>
            <person name="Johannesson H."/>
        </authorList>
    </citation>
    <scope>NUCLEOTIDE SEQUENCE</scope>
    <source>
        <strain evidence="2">CBS 508.74</strain>
    </source>
</reference>
<reference evidence="2" key="2">
    <citation type="submission" date="2023-05" db="EMBL/GenBank/DDBJ databases">
        <authorList>
            <consortium name="Lawrence Berkeley National Laboratory"/>
            <person name="Steindorff A."/>
            <person name="Hensen N."/>
            <person name="Bonometti L."/>
            <person name="Westerberg I."/>
            <person name="Brannstrom I.O."/>
            <person name="Guillou S."/>
            <person name="Cros-Aarteil S."/>
            <person name="Calhoun S."/>
            <person name="Haridas S."/>
            <person name="Kuo A."/>
            <person name="Mondo S."/>
            <person name="Pangilinan J."/>
            <person name="Riley R."/>
            <person name="Labutti K."/>
            <person name="Andreopoulos B."/>
            <person name="Lipzen A."/>
            <person name="Chen C."/>
            <person name="Yanf M."/>
            <person name="Daum C."/>
            <person name="Ng V."/>
            <person name="Clum A."/>
            <person name="Ohm R."/>
            <person name="Martin F."/>
            <person name="Silar P."/>
            <person name="Natvig D."/>
            <person name="Lalanne C."/>
            <person name="Gautier V."/>
            <person name="Ament-Velasquez S.L."/>
            <person name="Kruys A."/>
            <person name="Hutchinson M.I."/>
            <person name="Powell A.J."/>
            <person name="Barry K."/>
            <person name="Miller A.N."/>
            <person name="Grigoriev I.V."/>
            <person name="Debuchy R."/>
            <person name="Gladieux P."/>
            <person name="Thoren M.H."/>
            <person name="Johannesson H."/>
        </authorList>
    </citation>
    <scope>NUCLEOTIDE SEQUENCE</scope>
    <source>
        <strain evidence="2">CBS 508.74</strain>
    </source>
</reference>